<accession>A0A4C1Y352</accession>
<evidence type="ECO:0000256" key="1">
    <source>
        <dbReference type="SAM" id="MobiDB-lite"/>
    </source>
</evidence>
<feature type="region of interest" description="Disordered" evidence="1">
    <location>
        <begin position="1"/>
        <end position="24"/>
    </location>
</feature>
<dbReference type="AlphaFoldDB" id="A0A4C1Y352"/>
<organism evidence="2 3">
    <name type="scientific">Eumeta variegata</name>
    <name type="common">Bagworm moth</name>
    <name type="synonym">Eumeta japonica</name>
    <dbReference type="NCBI Taxonomy" id="151549"/>
    <lineage>
        <taxon>Eukaryota</taxon>
        <taxon>Metazoa</taxon>
        <taxon>Ecdysozoa</taxon>
        <taxon>Arthropoda</taxon>
        <taxon>Hexapoda</taxon>
        <taxon>Insecta</taxon>
        <taxon>Pterygota</taxon>
        <taxon>Neoptera</taxon>
        <taxon>Endopterygota</taxon>
        <taxon>Lepidoptera</taxon>
        <taxon>Glossata</taxon>
        <taxon>Ditrysia</taxon>
        <taxon>Tineoidea</taxon>
        <taxon>Psychidae</taxon>
        <taxon>Oiketicinae</taxon>
        <taxon>Eumeta</taxon>
    </lineage>
</organism>
<comment type="caution">
    <text evidence="2">The sequence shown here is derived from an EMBL/GenBank/DDBJ whole genome shotgun (WGS) entry which is preliminary data.</text>
</comment>
<dbReference type="Proteomes" id="UP000299102">
    <property type="component" value="Unassembled WGS sequence"/>
</dbReference>
<sequence length="156" mass="17410">MMNTEATTSATDAEDSALAATTESETRQLQKLLSELKLGDQRPSQLLRRMRDLARTKIPDDTLRVMWTEHLSTAVRAVLAVSDTKDLDNLAAVADKIIENTRPLVDVNEVTSSMYHAPSASHKSVADVNRIVEISKLFMVIKRMGRIQPSWHETHG</sequence>
<dbReference type="PANTHER" id="PTHR33327:SF3">
    <property type="entry name" value="RNA-DIRECTED DNA POLYMERASE"/>
    <property type="match status" value="1"/>
</dbReference>
<name>A0A4C1Y352_EUMVA</name>
<gene>
    <name evidence="2" type="ORF">EVAR_56796_1</name>
</gene>
<dbReference type="PANTHER" id="PTHR33327">
    <property type="entry name" value="ENDONUCLEASE"/>
    <property type="match status" value="1"/>
</dbReference>
<evidence type="ECO:0000313" key="3">
    <source>
        <dbReference type="Proteomes" id="UP000299102"/>
    </source>
</evidence>
<keyword evidence="3" id="KW-1185">Reference proteome</keyword>
<feature type="compositionally biased region" description="Low complexity" evidence="1">
    <location>
        <begin position="1"/>
        <end position="23"/>
    </location>
</feature>
<dbReference type="OrthoDB" id="10257314at2759"/>
<reference evidence="2 3" key="1">
    <citation type="journal article" date="2019" name="Commun. Biol.">
        <title>The bagworm genome reveals a unique fibroin gene that provides high tensile strength.</title>
        <authorList>
            <person name="Kono N."/>
            <person name="Nakamura H."/>
            <person name="Ohtoshi R."/>
            <person name="Tomita M."/>
            <person name="Numata K."/>
            <person name="Arakawa K."/>
        </authorList>
    </citation>
    <scope>NUCLEOTIDE SEQUENCE [LARGE SCALE GENOMIC DNA]</scope>
</reference>
<proteinExistence type="predicted"/>
<dbReference type="EMBL" id="BGZK01001035">
    <property type="protein sequence ID" value="GBP69252.1"/>
    <property type="molecule type" value="Genomic_DNA"/>
</dbReference>
<protein>
    <submittedName>
        <fullName evidence="2">Uncharacterized protein</fullName>
    </submittedName>
</protein>
<evidence type="ECO:0000313" key="2">
    <source>
        <dbReference type="EMBL" id="GBP69252.1"/>
    </source>
</evidence>